<gene>
    <name evidence="20" type="ORF">K2173_001277</name>
</gene>
<sequence length="680" mass="74866">MNRSSSFAFSPVLLHLLIILFFLVVDIPSCFCDSYSDCSTRYVCGNLNVTYPFWGNQRPEGCGLPEFELRCRNDNTTIELNNVTYQVLKITADTQIFRIARQDFADGFCPPEFVNTTLDPQFFEVANGYTNLTFVYGCLSIMQSPLTFNCNVNGATYQSSYVQPGAVGPGSCYKSVYVPVSDGVALAGLIDKAGLENDLAHGFEVRWTTDYDSDCNDCVDNVGACGYNLNSTQFSCYCPTGSTTCSSSSDSGSNSSKKSVGVGVGVAAVALVGISLGGWFLIAKRRKKKAVVEDIPKPLPPSKGPSTDGFPTSSTYFSRTTPSYTTSTSDLEKGSTYFGVQVFSYKELEQATDNFDPAKQLGDGGFGTVFYGVLNDGRVVAVKRLFENNMKRAEQFMNEIEILARLRHKNLVTLYGCSSRRSQDLLLVYEYIPNGTVADHLHGRRTDSRLLTWPVRLSIAIETAGALAYLHASDVIHRDVKTNNILLDNQFCVKVADFGLSRLLPTDVTHVSTAPQGTPGYVDPEYYQCFQLTEKSDVYSFGVVLIELVSSLEPVDTSRDRQEINLASMAINKIQNHAVNELVDPCLGFDRDYSVQKMVTAVAALAFRCLQQDKDMRPTMQEVLQALKQIESEYRGSKKTEVKEIGDEDVGLLKHAPASYSPDSVVQDKWVSSSSISNSL</sequence>
<dbReference type="InterPro" id="IPR017441">
    <property type="entry name" value="Protein_kinase_ATP_BS"/>
</dbReference>
<dbReference type="PANTHER" id="PTHR46008:SF34">
    <property type="entry name" value="PROTEIN KINASE DOMAIN-CONTAINING PROTEIN"/>
    <property type="match status" value="1"/>
</dbReference>
<evidence type="ECO:0000256" key="9">
    <source>
        <dbReference type="ARBA" id="ARBA00022840"/>
    </source>
</evidence>
<dbReference type="Pfam" id="PF00069">
    <property type="entry name" value="Pkinase"/>
    <property type="match status" value="1"/>
</dbReference>
<feature type="chain" id="PRO_5043630990" description="non-specific serine/threonine protein kinase" evidence="18">
    <location>
        <begin position="33"/>
        <end position="680"/>
    </location>
</feature>
<keyword evidence="11 17" id="KW-0472">Membrane</keyword>
<evidence type="ECO:0000256" key="18">
    <source>
        <dbReference type="SAM" id="SignalP"/>
    </source>
</evidence>
<dbReference type="InterPro" id="IPR011009">
    <property type="entry name" value="Kinase-like_dom_sf"/>
</dbReference>
<evidence type="ECO:0000256" key="2">
    <source>
        <dbReference type="ARBA" id="ARBA00012513"/>
    </source>
</evidence>
<feature type="signal peptide" evidence="18">
    <location>
        <begin position="1"/>
        <end position="32"/>
    </location>
</feature>
<evidence type="ECO:0000256" key="4">
    <source>
        <dbReference type="ARBA" id="ARBA00022679"/>
    </source>
</evidence>
<dbReference type="PROSITE" id="PS00107">
    <property type="entry name" value="PROTEIN_KINASE_ATP"/>
    <property type="match status" value="1"/>
</dbReference>
<dbReference type="EC" id="2.7.11.1" evidence="2"/>
<comment type="caution">
    <text evidence="20">The sequence shown here is derived from an EMBL/GenBank/DDBJ whole genome shotgun (WGS) entry which is preliminary data.</text>
</comment>
<accession>A0AAV8T4B5</accession>
<dbReference type="Pfam" id="PF14380">
    <property type="entry name" value="WAK_assoc"/>
    <property type="match status" value="1"/>
</dbReference>
<dbReference type="InterPro" id="IPR032872">
    <property type="entry name" value="WAK_assoc_C"/>
</dbReference>
<dbReference type="AlphaFoldDB" id="A0AAV8T4B5"/>
<keyword evidence="10 17" id="KW-1133">Transmembrane helix</keyword>
<evidence type="ECO:0000256" key="11">
    <source>
        <dbReference type="ARBA" id="ARBA00023136"/>
    </source>
</evidence>
<dbReference type="GO" id="GO:0030247">
    <property type="term" value="F:polysaccharide binding"/>
    <property type="evidence" value="ECO:0007669"/>
    <property type="project" value="InterPro"/>
</dbReference>
<dbReference type="Pfam" id="PF13947">
    <property type="entry name" value="GUB_WAK_bind"/>
    <property type="match status" value="1"/>
</dbReference>
<keyword evidence="7 15" id="KW-0547">Nucleotide-binding</keyword>
<keyword evidence="6 18" id="KW-0732">Signal</keyword>
<dbReference type="Gene3D" id="3.30.200.20">
    <property type="entry name" value="Phosphorylase Kinase, domain 1"/>
    <property type="match status" value="1"/>
</dbReference>
<evidence type="ECO:0000313" key="20">
    <source>
        <dbReference type="EMBL" id="KAJ8761221.1"/>
    </source>
</evidence>
<feature type="binding site" evidence="15">
    <location>
        <position position="383"/>
    </location>
    <ligand>
        <name>ATP</name>
        <dbReference type="ChEBI" id="CHEBI:30616"/>
    </ligand>
</feature>
<feature type="region of interest" description="Disordered" evidence="16">
    <location>
        <begin position="658"/>
        <end position="680"/>
    </location>
</feature>
<comment type="catalytic activity">
    <reaction evidence="14">
        <text>L-seryl-[protein] + ATP = O-phospho-L-seryl-[protein] + ADP + H(+)</text>
        <dbReference type="Rhea" id="RHEA:17989"/>
        <dbReference type="Rhea" id="RHEA-COMP:9863"/>
        <dbReference type="Rhea" id="RHEA-COMP:11604"/>
        <dbReference type="ChEBI" id="CHEBI:15378"/>
        <dbReference type="ChEBI" id="CHEBI:29999"/>
        <dbReference type="ChEBI" id="CHEBI:30616"/>
        <dbReference type="ChEBI" id="CHEBI:83421"/>
        <dbReference type="ChEBI" id="CHEBI:456216"/>
        <dbReference type="EC" id="2.7.11.1"/>
    </reaction>
</comment>
<dbReference type="FunFam" id="3.30.200.20:FF:000162">
    <property type="entry name" value="Adenine nucleotide alpha hydrolase-like domain kinase"/>
    <property type="match status" value="1"/>
</dbReference>
<keyword evidence="4" id="KW-0808">Transferase</keyword>
<keyword evidence="12" id="KW-0325">Glycoprotein</keyword>
<comment type="subcellular location">
    <subcellularLocation>
        <location evidence="1">Membrane</location>
        <topology evidence="1">Single-pass membrane protein</topology>
    </subcellularLocation>
</comment>
<dbReference type="GO" id="GO:0005524">
    <property type="term" value="F:ATP binding"/>
    <property type="evidence" value="ECO:0007669"/>
    <property type="project" value="UniProtKB-UniRule"/>
</dbReference>
<feature type="transmembrane region" description="Helical" evidence="17">
    <location>
        <begin position="260"/>
        <end position="282"/>
    </location>
</feature>
<dbReference type="PANTHER" id="PTHR46008">
    <property type="entry name" value="LEAF RUST 10 DISEASE-RESISTANCE LOCUS RECEPTOR-LIKE PROTEIN KINASE-LIKE 1.4"/>
    <property type="match status" value="1"/>
</dbReference>
<evidence type="ECO:0000256" key="14">
    <source>
        <dbReference type="ARBA" id="ARBA00048679"/>
    </source>
</evidence>
<evidence type="ECO:0000256" key="7">
    <source>
        <dbReference type="ARBA" id="ARBA00022741"/>
    </source>
</evidence>
<keyword evidence="3" id="KW-0723">Serine/threonine-protein kinase</keyword>
<name>A0AAV8T4B5_9ROSI</name>
<evidence type="ECO:0000256" key="8">
    <source>
        <dbReference type="ARBA" id="ARBA00022777"/>
    </source>
</evidence>
<evidence type="ECO:0000256" key="15">
    <source>
        <dbReference type="PROSITE-ProRule" id="PRU10141"/>
    </source>
</evidence>
<dbReference type="PROSITE" id="PS00108">
    <property type="entry name" value="PROTEIN_KINASE_ST"/>
    <property type="match status" value="1"/>
</dbReference>
<dbReference type="GO" id="GO:0004674">
    <property type="term" value="F:protein serine/threonine kinase activity"/>
    <property type="evidence" value="ECO:0007669"/>
    <property type="project" value="UniProtKB-KW"/>
</dbReference>
<keyword evidence="9 15" id="KW-0067">ATP-binding</keyword>
<evidence type="ECO:0000256" key="17">
    <source>
        <dbReference type="SAM" id="Phobius"/>
    </source>
</evidence>
<evidence type="ECO:0000256" key="1">
    <source>
        <dbReference type="ARBA" id="ARBA00004167"/>
    </source>
</evidence>
<evidence type="ECO:0000256" key="12">
    <source>
        <dbReference type="ARBA" id="ARBA00023180"/>
    </source>
</evidence>
<evidence type="ECO:0000259" key="19">
    <source>
        <dbReference type="PROSITE" id="PS50011"/>
    </source>
</evidence>
<keyword evidence="8" id="KW-0418">Kinase</keyword>
<dbReference type="InterPro" id="IPR008271">
    <property type="entry name" value="Ser/Thr_kinase_AS"/>
</dbReference>
<dbReference type="EMBL" id="JAIWQS010000006">
    <property type="protein sequence ID" value="KAJ8761221.1"/>
    <property type="molecule type" value="Genomic_DNA"/>
</dbReference>
<dbReference type="FunFam" id="1.10.510.10:FF:000161">
    <property type="entry name" value="Wall-associated receptor kinase-like 20"/>
    <property type="match status" value="1"/>
</dbReference>
<protein>
    <recommendedName>
        <fullName evidence="2">non-specific serine/threonine protein kinase</fullName>
        <ecNumber evidence="2">2.7.11.1</ecNumber>
    </recommendedName>
</protein>
<evidence type="ECO:0000256" key="13">
    <source>
        <dbReference type="ARBA" id="ARBA00047899"/>
    </source>
</evidence>
<dbReference type="Gene3D" id="1.10.510.10">
    <property type="entry name" value="Transferase(Phosphotransferase) domain 1"/>
    <property type="match status" value="1"/>
</dbReference>
<evidence type="ECO:0000256" key="10">
    <source>
        <dbReference type="ARBA" id="ARBA00022989"/>
    </source>
</evidence>
<keyword evidence="21" id="KW-1185">Reference proteome</keyword>
<feature type="compositionally biased region" description="Polar residues" evidence="16">
    <location>
        <begin position="670"/>
        <end position="680"/>
    </location>
</feature>
<evidence type="ECO:0000313" key="21">
    <source>
        <dbReference type="Proteomes" id="UP001159364"/>
    </source>
</evidence>
<organism evidence="20 21">
    <name type="scientific">Erythroxylum novogranatense</name>
    <dbReference type="NCBI Taxonomy" id="1862640"/>
    <lineage>
        <taxon>Eukaryota</taxon>
        <taxon>Viridiplantae</taxon>
        <taxon>Streptophyta</taxon>
        <taxon>Embryophyta</taxon>
        <taxon>Tracheophyta</taxon>
        <taxon>Spermatophyta</taxon>
        <taxon>Magnoliopsida</taxon>
        <taxon>eudicotyledons</taxon>
        <taxon>Gunneridae</taxon>
        <taxon>Pentapetalae</taxon>
        <taxon>rosids</taxon>
        <taxon>fabids</taxon>
        <taxon>Malpighiales</taxon>
        <taxon>Erythroxylaceae</taxon>
        <taxon>Erythroxylum</taxon>
    </lineage>
</organism>
<dbReference type="GO" id="GO:0005886">
    <property type="term" value="C:plasma membrane"/>
    <property type="evidence" value="ECO:0007669"/>
    <property type="project" value="UniProtKB-ARBA"/>
</dbReference>
<evidence type="ECO:0000256" key="5">
    <source>
        <dbReference type="ARBA" id="ARBA00022692"/>
    </source>
</evidence>
<dbReference type="SUPFAM" id="SSF56112">
    <property type="entry name" value="Protein kinase-like (PK-like)"/>
    <property type="match status" value="1"/>
</dbReference>
<evidence type="ECO:0000256" key="6">
    <source>
        <dbReference type="ARBA" id="ARBA00022729"/>
    </source>
</evidence>
<comment type="catalytic activity">
    <reaction evidence="13">
        <text>L-threonyl-[protein] + ATP = O-phospho-L-threonyl-[protein] + ADP + H(+)</text>
        <dbReference type="Rhea" id="RHEA:46608"/>
        <dbReference type="Rhea" id="RHEA-COMP:11060"/>
        <dbReference type="Rhea" id="RHEA-COMP:11605"/>
        <dbReference type="ChEBI" id="CHEBI:15378"/>
        <dbReference type="ChEBI" id="CHEBI:30013"/>
        <dbReference type="ChEBI" id="CHEBI:30616"/>
        <dbReference type="ChEBI" id="CHEBI:61977"/>
        <dbReference type="ChEBI" id="CHEBI:456216"/>
        <dbReference type="EC" id="2.7.11.1"/>
    </reaction>
</comment>
<proteinExistence type="predicted"/>
<dbReference type="CDD" id="cd14066">
    <property type="entry name" value="STKc_IRAK"/>
    <property type="match status" value="1"/>
</dbReference>
<dbReference type="Proteomes" id="UP001159364">
    <property type="component" value="Linkage Group LG06"/>
</dbReference>
<dbReference type="PROSITE" id="PS50011">
    <property type="entry name" value="PROTEIN_KINASE_DOM"/>
    <property type="match status" value="1"/>
</dbReference>
<dbReference type="SMART" id="SM00220">
    <property type="entry name" value="S_TKc"/>
    <property type="match status" value="1"/>
</dbReference>
<dbReference type="InterPro" id="IPR000719">
    <property type="entry name" value="Prot_kinase_dom"/>
</dbReference>
<keyword evidence="5 17" id="KW-0812">Transmembrane</keyword>
<feature type="domain" description="Protein kinase" evidence="19">
    <location>
        <begin position="355"/>
        <end position="635"/>
    </location>
</feature>
<evidence type="ECO:0000256" key="3">
    <source>
        <dbReference type="ARBA" id="ARBA00022527"/>
    </source>
</evidence>
<evidence type="ECO:0000256" key="16">
    <source>
        <dbReference type="SAM" id="MobiDB-lite"/>
    </source>
</evidence>
<reference evidence="20 21" key="1">
    <citation type="submission" date="2021-09" db="EMBL/GenBank/DDBJ databases">
        <title>Genomic insights and catalytic innovation underlie evolution of tropane alkaloids biosynthesis.</title>
        <authorList>
            <person name="Wang Y.-J."/>
            <person name="Tian T."/>
            <person name="Huang J.-P."/>
            <person name="Huang S.-X."/>
        </authorList>
    </citation>
    <scope>NUCLEOTIDE SEQUENCE [LARGE SCALE GENOMIC DNA]</scope>
    <source>
        <strain evidence="20">KIB-2018</strain>
        <tissue evidence="20">Leaf</tissue>
    </source>
</reference>
<dbReference type="InterPro" id="IPR025287">
    <property type="entry name" value="WAK_GUB"/>
</dbReference>